<accession>A0A978W4H8</accession>
<protein>
    <submittedName>
        <fullName evidence="1">Uncharacterized protein</fullName>
    </submittedName>
</protein>
<dbReference type="InterPro" id="IPR008250">
    <property type="entry name" value="ATPase_P-typ_transduc_dom_A_sf"/>
</dbReference>
<evidence type="ECO:0000313" key="2">
    <source>
        <dbReference type="Proteomes" id="UP000813462"/>
    </source>
</evidence>
<dbReference type="EMBL" id="JAEACU010000001">
    <property type="protein sequence ID" value="KAH7546862.1"/>
    <property type="molecule type" value="Genomic_DNA"/>
</dbReference>
<proteinExistence type="predicted"/>
<sequence>MLIKKKLSRKQNAIEVLRGGNIKQVAESEIVVGDGRADGLLFQFHEQNDFKLDNDSINGEEFPFVFGGSKVTRGSCKMLVTSVLLWFTCEKGSKDLSHEKNPKELKNAMEAIMNEI</sequence>
<organism evidence="1 2">
    <name type="scientific">Ziziphus jujuba var. spinosa</name>
    <dbReference type="NCBI Taxonomy" id="714518"/>
    <lineage>
        <taxon>Eukaryota</taxon>
        <taxon>Viridiplantae</taxon>
        <taxon>Streptophyta</taxon>
        <taxon>Embryophyta</taxon>
        <taxon>Tracheophyta</taxon>
        <taxon>Spermatophyta</taxon>
        <taxon>Magnoliopsida</taxon>
        <taxon>eudicotyledons</taxon>
        <taxon>Gunneridae</taxon>
        <taxon>Pentapetalae</taxon>
        <taxon>rosids</taxon>
        <taxon>fabids</taxon>
        <taxon>Rosales</taxon>
        <taxon>Rhamnaceae</taxon>
        <taxon>Paliureae</taxon>
        <taxon>Ziziphus</taxon>
    </lineage>
</organism>
<comment type="caution">
    <text evidence="1">The sequence shown here is derived from an EMBL/GenBank/DDBJ whole genome shotgun (WGS) entry which is preliminary data.</text>
</comment>
<dbReference type="AlphaFoldDB" id="A0A978W4H8"/>
<name>A0A978W4H8_ZIZJJ</name>
<evidence type="ECO:0000313" key="1">
    <source>
        <dbReference type="EMBL" id="KAH7546862.1"/>
    </source>
</evidence>
<dbReference type="Proteomes" id="UP000813462">
    <property type="component" value="Unassembled WGS sequence"/>
</dbReference>
<dbReference type="SUPFAM" id="SSF81653">
    <property type="entry name" value="Calcium ATPase, transduction domain A"/>
    <property type="match status" value="1"/>
</dbReference>
<reference evidence="1" key="1">
    <citation type="journal article" date="2021" name="Front. Plant Sci.">
        <title>Chromosome-Scale Genome Assembly for Chinese Sour Jujube and Insights Into Its Genome Evolution and Domestication Signature.</title>
        <authorList>
            <person name="Shen L.-Y."/>
            <person name="Luo H."/>
            <person name="Wang X.-L."/>
            <person name="Wang X.-M."/>
            <person name="Qiu X.-J."/>
            <person name="Liu H."/>
            <person name="Zhou S.-S."/>
            <person name="Jia K.-H."/>
            <person name="Nie S."/>
            <person name="Bao Y.-T."/>
            <person name="Zhang R.-G."/>
            <person name="Yun Q.-Z."/>
            <person name="Chai Y.-H."/>
            <person name="Lu J.-Y."/>
            <person name="Li Y."/>
            <person name="Zhao S.-W."/>
            <person name="Mao J.-F."/>
            <person name="Jia S.-G."/>
            <person name="Mao Y.-M."/>
        </authorList>
    </citation>
    <scope>NUCLEOTIDE SEQUENCE</scope>
    <source>
        <strain evidence="1">AT0</strain>
        <tissue evidence="1">Leaf</tissue>
    </source>
</reference>
<gene>
    <name evidence="1" type="ORF">FEM48_Zijuj01G0246000</name>
</gene>